<gene>
    <name evidence="3" type="ORF">SDRG_13060</name>
</gene>
<dbReference type="RefSeq" id="XP_008617364.1">
    <property type="nucleotide sequence ID" value="XM_008619142.1"/>
</dbReference>
<sequence>MLARSTRAVTSMAATRRLLPRAFSLAGFTKDEEGMYNISTKVEWDAIVATGQPVVGDFWAPWCGKCRQISGFVEILAEDYPNVAFVKMNTGEEGVQDIKAALDVQVLPTFRFFNGGVEVGTPVTGYKKTPLEEQVKALAA</sequence>
<organism evidence="3 4">
    <name type="scientific">Saprolegnia diclina (strain VS20)</name>
    <dbReference type="NCBI Taxonomy" id="1156394"/>
    <lineage>
        <taxon>Eukaryota</taxon>
        <taxon>Sar</taxon>
        <taxon>Stramenopiles</taxon>
        <taxon>Oomycota</taxon>
        <taxon>Saprolegniomycetes</taxon>
        <taxon>Saprolegniales</taxon>
        <taxon>Saprolegniaceae</taxon>
        <taxon>Saprolegnia</taxon>
    </lineage>
</organism>
<dbReference type="eggNOG" id="KOG0907">
    <property type="taxonomic scope" value="Eukaryota"/>
</dbReference>
<dbReference type="PRINTS" id="PR00421">
    <property type="entry name" value="THIOREDOXIN"/>
</dbReference>
<dbReference type="OrthoDB" id="2121326at2759"/>
<accession>T0Q3L9</accession>
<feature type="domain" description="Thioredoxin" evidence="2">
    <location>
        <begin position="24"/>
        <end position="140"/>
    </location>
</feature>
<dbReference type="InterPro" id="IPR036249">
    <property type="entry name" value="Thioredoxin-like_sf"/>
</dbReference>
<dbReference type="GeneID" id="19953787"/>
<dbReference type="Gene3D" id="3.40.30.10">
    <property type="entry name" value="Glutaredoxin"/>
    <property type="match status" value="1"/>
</dbReference>
<proteinExistence type="predicted"/>
<dbReference type="PANTHER" id="PTHR46115">
    <property type="entry name" value="THIOREDOXIN-LIKE PROTEIN 1"/>
    <property type="match status" value="1"/>
</dbReference>
<evidence type="ECO:0000259" key="2">
    <source>
        <dbReference type="PROSITE" id="PS51352"/>
    </source>
</evidence>
<dbReference type="PROSITE" id="PS51352">
    <property type="entry name" value="THIOREDOXIN_2"/>
    <property type="match status" value="1"/>
</dbReference>
<dbReference type="STRING" id="1156394.T0Q3L9"/>
<dbReference type="InterPro" id="IPR013766">
    <property type="entry name" value="Thioredoxin_domain"/>
</dbReference>
<keyword evidence="4" id="KW-1185">Reference proteome</keyword>
<reference evidence="3 4" key="1">
    <citation type="submission" date="2012-04" db="EMBL/GenBank/DDBJ databases">
        <title>The Genome Sequence of Saprolegnia declina VS20.</title>
        <authorList>
            <consortium name="The Broad Institute Genome Sequencing Platform"/>
            <person name="Russ C."/>
            <person name="Nusbaum C."/>
            <person name="Tyler B."/>
            <person name="van West P."/>
            <person name="Dieguez-Uribeondo J."/>
            <person name="de Bruijn I."/>
            <person name="Tripathy S."/>
            <person name="Jiang R."/>
            <person name="Young S.K."/>
            <person name="Zeng Q."/>
            <person name="Gargeya S."/>
            <person name="Fitzgerald M."/>
            <person name="Haas B."/>
            <person name="Abouelleil A."/>
            <person name="Alvarado L."/>
            <person name="Arachchi H.M."/>
            <person name="Berlin A."/>
            <person name="Chapman S.B."/>
            <person name="Goldberg J."/>
            <person name="Griggs A."/>
            <person name="Gujja S."/>
            <person name="Hansen M."/>
            <person name="Howarth C."/>
            <person name="Imamovic A."/>
            <person name="Larimer J."/>
            <person name="McCowen C."/>
            <person name="Montmayeur A."/>
            <person name="Murphy C."/>
            <person name="Neiman D."/>
            <person name="Pearson M."/>
            <person name="Priest M."/>
            <person name="Roberts A."/>
            <person name="Saif S."/>
            <person name="Shea T."/>
            <person name="Sisk P."/>
            <person name="Sykes S."/>
            <person name="Wortman J."/>
            <person name="Nusbaum C."/>
            <person name="Birren B."/>
        </authorList>
    </citation>
    <scope>NUCLEOTIDE SEQUENCE [LARGE SCALE GENOMIC DNA]</scope>
    <source>
        <strain evidence="3 4">VS20</strain>
    </source>
</reference>
<dbReference type="AlphaFoldDB" id="T0Q3L9"/>
<dbReference type="VEuPathDB" id="FungiDB:SDRG_13060"/>
<dbReference type="Proteomes" id="UP000030762">
    <property type="component" value="Unassembled WGS sequence"/>
</dbReference>
<protein>
    <recommendedName>
        <fullName evidence="2">Thioredoxin domain-containing protein</fullName>
    </recommendedName>
</protein>
<dbReference type="CDD" id="cd02947">
    <property type="entry name" value="TRX_family"/>
    <property type="match status" value="1"/>
</dbReference>
<evidence type="ECO:0000256" key="1">
    <source>
        <dbReference type="ARBA" id="ARBA00023157"/>
    </source>
</evidence>
<dbReference type="EMBL" id="JH767186">
    <property type="protein sequence ID" value="EQC29186.1"/>
    <property type="molecule type" value="Genomic_DNA"/>
</dbReference>
<name>T0Q3L9_SAPDV</name>
<dbReference type="SUPFAM" id="SSF52833">
    <property type="entry name" value="Thioredoxin-like"/>
    <property type="match status" value="1"/>
</dbReference>
<dbReference type="InParanoid" id="T0Q3L9"/>
<keyword evidence="1" id="KW-1015">Disulfide bond</keyword>
<dbReference type="Pfam" id="PF00085">
    <property type="entry name" value="Thioredoxin"/>
    <property type="match status" value="1"/>
</dbReference>
<evidence type="ECO:0000313" key="4">
    <source>
        <dbReference type="Proteomes" id="UP000030762"/>
    </source>
</evidence>
<evidence type="ECO:0000313" key="3">
    <source>
        <dbReference type="EMBL" id="EQC29186.1"/>
    </source>
</evidence>
<dbReference type="OMA" id="KVEWDAI"/>